<evidence type="ECO:0000313" key="1">
    <source>
        <dbReference type="EMBL" id="SKB84971.1"/>
    </source>
</evidence>
<dbReference type="STRING" id="651661.SAMN05660293_02591"/>
<reference evidence="2" key="1">
    <citation type="submission" date="2017-02" db="EMBL/GenBank/DDBJ databases">
        <authorList>
            <person name="Varghese N."/>
            <person name="Submissions S."/>
        </authorList>
    </citation>
    <scope>NUCLEOTIDE SEQUENCE [LARGE SCALE GENOMIC DNA]</scope>
    <source>
        <strain evidence="2">DSM 22270</strain>
    </source>
</reference>
<dbReference type="Gene3D" id="1.20.120.450">
    <property type="entry name" value="dinb family like domain"/>
    <property type="match status" value="1"/>
</dbReference>
<protein>
    <recommendedName>
        <fullName evidence="3">DinB superfamily protein</fullName>
    </recommendedName>
</protein>
<evidence type="ECO:0000313" key="2">
    <source>
        <dbReference type="Proteomes" id="UP000190897"/>
    </source>
</evidence>
<evidence type="ECO:0008006" key="3">
    <source>
        <dbReference type="Google" id="ProtNLM"/>
    </source>
</evidence>
<dbReference type="SUPFAM" id="SSF109854">
    <property type="entry name" value="DinB/YfiT-like putative metalloenzymes"/>
    <property type="match status" value="1"/>
</dbReference>
<dbReference type="Proteomes" id="UP000190897">
    <property type="component" value="Unassembled WGS sequence"/>
</dbReference>
<dbReference type="OrthoDB" id="979560at2"/>
<dbReference type="InterPro" id="IPR034660">
    <property type="entry name" value="DinB/YfiT-like"/>
</dbReference>
<organism evidence="1 2">
    <name type="scientific">Dyadobacter psychrophilus</name>
    <dbReference type="NCBI Taxonomy" id="651661"/>
    <lineage>
        <taxon>Bacteria</taxon>
        <taxon>Pseudomonadati</taxon>
        <taxon>Bacteroidota</taxon>
        <taxon>Cytophagia</taxon>
        <taxon>Cytophagales</taxon>
        <taxon>Spirosomataceae</taxon>
        <taxon>Dyadobacter</taxon>
    </lineage>
</organism>
<sequence length="164" mass="18812">MSTTSESKLYELIELYDMQTTFFKNALDGISDADRHNRLNTKANHIAWLAGSAVEQRYDMARQFGHSEKQQGHDLFTENKGIQDNATYPTLETYRTDWERISPVLRDALANATDEQLAVKIDMGPGVSYTVKEMLAFSSYREANIIGQIALWRRLLGYEGMKYM</sequence>
<keyword evidence="2" id="KW-1185">Reference proteome</keyword>
<name>A0A1T5EM03_9BACT</name>
<dbReference type="AlphaFoldDB" id="A0A1T5EM03"/>
<gene>
    <name evidence="1" type="ORF">SAMN05660293_02591</name>
</gene>
<proteinExistence type="predicted"/>
<accession>A0A1T5EM03</accession>
<dbReference type="RefSeq" id="WP_082215058.1">
    <property type="nucleotide sequence ID" value="NZ_FUZA01000002.1"/>
</dbReference>
<dbReference type="EMBL" id="FUZA01000002">
    <property type="protein sequence ID" value="SKB84971.1"/>
    <property type="molecule type" value="Genomic_DNA"/>
</dbReference>